<keyword evidence="3" id="KW-0808">Transferase</keyword>
<proteinExistence type="inferred from homology"/>
<protein>
    <recommendedName>
        <fullName evidence="3">DNA polymerase III subunit gamma/tau</fullName>
        <ecNumber evidence="3">2.7.7.7</ecNumber>
    </recommendedName>
</protein>
<evidence type="ECO:0000259" key="4">
    <source>
        <dbReference type="SMART" id="SM00382"/>
    </source>
</evidence>
<dbReference type="InterPro" id="IPR012763">
    <property type="entry name" value="DNA_pol_III_sug/sutau_N"/>
</dbReference>
<evidence type="ECO:0000313" key="6">
    <source>
        <dbReference type="Proteomes" id="UP000034952"/>
    </source>
</evidence>
<keyword evidence="3" id="KW-0547">Nucleotide-binding</keyword>
<dbReference type="AlphaFoldDB" id="A0A0G0EGD8"/>
<comment type="caution">
    <text evidence="5">The sequence shown here is derived from an EMBL/GenBank/DDBJ whole genome shotgun (WGS) entry which is preliminary data.</text>
</comment>
<accession>A0A0G0EGD8</accession>
<keyword evidence="1 3" id="KW-0239">DNA-directed DNA polymerase</keyword>
<name>A0A0G0EGD8_9BACT</name>
<reference evidence="5 6" key="1">
    <citation type="journal article" date="2015" name="Nature">
        <title>rRNA introns, odd ribosomes, and small enigmatic genomes across a large radiation of phyla.</title>
        <authorList>
            <person name="Brown C.T."/>
            <person name="Hug L.A."/>
            <person name="Thomas B.C."/>
            <person name="Sharon I."/>
            <person name="Castelle C.J."/>
            <person name="Singh A."/>
            <person name="Wilkins M.J."/>
            <person name="Williams K.H."/>
            <person name="Banfield J.F."/>
        </authorList>
    </citation>
    <scope>NUCLEOTIDE SEQUENCE [LARGE SCALE GENOMIC DNA]</scope>
</reference>
<dbReference type="GO" id="GO:0009360">
    <property type="term" value="C:DNA polymerase III complex"/>
    <property type="evidence" value="ECO:0007669"/>
    <property type="project" value="InterPro"/>
</dbReference>
<dbReference type="SUPFAM" id="SSF52540">
    <property type="entry name" value="P-loop containing nucleoside triphosphate hydrolases"/>
    <property type="match status" value="1"/>
</dbReference>
<gene>
    <name evidence="3" type="primary">dnaX</name>
    <name evidence="5" type="ORF">UR64_C0008G0035</name>
</gene>
<dbReference type="Proteomes" id="UP000034952">
    <property type="component" value="Unassembled WGS sequence"/>
</dbReference>
<comment type="similarity">
    <text evidence="3">Belongs to the DnaX/STICHEL family.</text>
</comment>
<organism evidence="5 6">
    <name type="scientific">Candidatus Nomurabacteria bacterium GW2011_GWE1_35_16</name>
    <dbReference type="NCBI Taxonomy" id="1618761"/>
    <lineage>
        <taxon>Bacteria</taxon>
        <taxon>Candidatus Nomuraibacteriota</taxon>
    </lineage>
</organism>
<dbReference type="SMART" id="SM00382">
    <property type="entry name" value="AAA"/>
    <property type="match status" value="1"/>
</dbReference>
<dbReference type="NCBIfam" id="TIGR01128">
    <property type="entry name" value="holA"/>
    <property type="match status" value="1"/>
</dbReference>
<dbReference type="InterPro" id="IPR005790">
    <property type="entry name" value="DNA_polIII_delta"/>
</dbReference>
<dbReference type="Gene3D" id="3.40.50.300">
    <property type="entry name" value="P-loop containing nucleotide triphosphate hydrolases"/>
    <property type="match status" value="1"/>
</dbReference>
<dbReference type="CDD" id="cd00009">
    <property type="entry name" value="AAA"/>
    <property type="match status" value="1"/>
</dbReference>
<dbReference type="InterPro" id="IPR050238">
    <property type="entry name" value="DNA_Rep/Repair_Clamp_Loader"/>
</dbReference>
<dbReference type="Pfam" id="PF03215">
    <property type="entry name" value="Rad17"/>
    <property type="match status" value="1"/>
</dbReference>
<dbReference type="GO" id="GO:0003677">
    <property type="term" value="F:DNA binding"/>
    <property type="evidence" value="ECO:0007669"/>
    <property type="project" value="InterPro"/>
</dbReference>
<dbReference type="PANTHER" id="PTHR11669:SF0">
    <property type="entry name" value="PROTEIN STICHEL-LIKE 2"/>
    <property type="match status" value="1"/>
</dbReference>
<evidence type="ECO:0000256" key="1">
    <source>
        <dbReference type="ARBA" id="ARBA00022932"/>
    </source>
</evidence>
<dbReference type="GO" id="GO:0006261">
    <property type="term" value="P:DNA-templated DNA replication"/>
    <property type="evidence" value="ECO:0007669"/>
    <property type="project" value="TreeGrafter"/>
</dbReference>
<dbReference type="GO" id="GO:0003887">
    <property type="term" value="F:DNA-directed DNA polymerase activity"/>
    <property type="evidence" value="ECO:0007669"/>
    <property type="project" value="UniProtKB-KW"/>
</dbReference>
<dbReference type="GO" id="GO:0005524">
    <property type="term" value="F:ATP binding"/>
    <property type="evidence" value="ECO:0007669"/>
    <property type="project" value="UniProtKB-KW"/>
</dbReference>
<comment type="subunit">
    <text evidence="3">DNA polymerase III contains a core (composed of alpha, epsilon and theta chains) that associates with a tau subunit. This core dimerizes to form the POLIII' complex. PolIII' associates with the gamma complex (composed of gamma, delta, delta', psi and chi chains) and with the beta chain to form the complete DNA polymerase III complex.</text>
</comment>
<evidence type="ECO:0000313" key="5">
    <source>
        <dbReference type="EMBL" id="KKP66397.1"/>
    </source>
</evidence>
<dbReference type="NCBIfam" id="TIGR02397">
    <property type="entry name" value="dnaX_nterm"/>
    <property type="match status" value="1"/>
</dbReference>
<feature type="domain" description="AAA+ ATPase" evidence="4">
    <location>
        <begin position="44"/>
        <end position="165"/>
    </location>
</feature>
<dbReference type="PANTHER" id="PTHR11669">
    <property type="entry name" value="REPLICATION FACTOR C / DNA POLYMERASE III GAMMA-TAU SUBUNIT"/>
    <property type="match status" value="1"/>
</dbReference>
<dbReference type="InterPro" id="IPR027417">
    <property type="entry name" value="P-loop_NTPase"/>
</dbReference>
<dbReference type="Pfam" id="PF13177">
    <property type="entry name" value="DNA_pol3_delta2"/>
    <property type="match status" value="1"/>
</dbReference>
<evidence type="ECO:0000256" key="3">
    <source>
        <dbReference type="RuleBase" id="RU364063"/>
    </source>
</evidence>
<keyword evidence="3" id="KW-0235">DNA replication</keyword>
<dbReference type="InterPro" id="IPR003593">
    <property type="entry name" value="AAA+_ATPase"/>
</dbReference>
<keyword evidence="3" id="KW-0548">Nucleotidyltransferase</keyword>
<dbReference type="PATRIC" id="fig|1618761.3.peg.435"/>
<dbReference type="EMBL" id="LBPY01000008">
    <property type="protein sequence ID" value="KKP66397.1"/>
    <property type="molecule type" value="Genomic_DNA"/>
</dbReference>
<comment type="catalytic activity">
    <reaction evidence="2 3">
        <text>DNA(n) + a 2'-deoxyribonucleoside 5'-triphosphate = DNA(n+1) + diphosphate</text>
        <dbReference type="Rhea" id="RHEA:22508"/>
        <dbReference type="Rhea" id="RHEA-COMP:17339"/>
        <dbReference type="Rhea" id="RHEA-COMP:17340"/>
        <dbReference type="ChEBI" id="CHEBI:33019"/>
        <dbReference type="ChEBI" id="CHEBI:61560"/>
        <dbReference type="ChEBI" id="CHEBI:173112"/>
        <dbReference type="EC" id="2.7.7.7"/>
    </reaction>
</comment>
<comment type="function">
    <text evidence="3">DNA polymerase III is a complex, multichain enzyme responsible for most of the replicative synthesis in bacteria. This DNA polymerase also exhibits 3' to 5' exonuclease activity.</text>
</comment>
<sequence>MNKNTNNNNNIALYRKYRPENWDEVIGQDHIVKAIGGALKAGKVSHAYLLCGPRGTGKTTIARIIASELGTTRNDIYELDAASNRGIDDVRSIRDSVQTMPFDSKYKIYILDEVHMFTKDAWNALLKTIEEPPSHVIFILATTELEKVPETIVSRCQSFIFKKPTDHILTSAVINVAKKEGYTLEEGGAGLIALLADGAFRDAYGTLQKVISFSRSNQISLSDIEEVTGSPNAVLVDEFLNAIAHKDIERGFITIKKANDQNIEMQVYLKMILSKLRYALMLRYAPNTRVEIEKVFSEHDMVYITELIASKPEYISSATLSILLESYQSLKNAVISELPLELALVKILNEGK</sequence>
<dbReference type="EC" id="2.7.7.7" evidence="3"/>
<dbReference type="Gene3D" id="1.10.8.60">
    <property type="match status" value="1"/>
</dbReference>
<keyword evidence="3" id="KW-0067">ATP-binding</keyword>
<evidence type="ECO:0000256" key="2">
    <source>
        <dbReference type="ARBA" id="ARBA00049244"/>
    </source>
</evidence>